<accession>A0A0N9IGN6</accession>
<organism evidence="7 8">
    <name type="scientific">Kibdelosporangium phytohabitans</name>
    <dbReference type="NCBI Taxonomy" id="860235"/>
    <lineage>
        <taxon>Bacteria</taxon>
        <taxon>Bacillati</taxon>
        <taxon>Actinomycetota</taxon>
        <taxon>Actinomycetes</taxon>
        <taxon>Pseudonocardiales</taxon>
        <taxon>Pseudonocardiaceae</taxon>
        <taxon>Kibdelosporangium</taxon>
    </lineage>
</organism>
<dbReference type="Gene3D" id="3.20.20.80">
    <property type="entry name" value="Glycosidases"/>
    <property type="match status" value="1"/>
</dbReference>
<proteinExistence type="inferred from homology"/>
<evidence type="ECO:0000256" key="3">
    <source>
        <dbReference type="ARBA" id="ARBA00023295"/>
    </source>
</evidence>
<dbReference type="InterPro" id="IPR022790">
    <property type="entry name" value="GH26_dom"/>
</dbReference>
<dbReference type="STRING" id="860235.AOZ06_50960"/>
<feature type="domain" description="GH26" evidence="6">
    <location>
        <begin position="58"/>
        <end position="377"/>
    </location>
</feature>
<reference evidence="7 8" key="1">
    <citation type="submission" date="2015-07" db="EMBL/GenBank/DDBJ databases">
        <title>Genome sequencing of Kibdelosporangium phytohabitans.</title>
        <authorList>
            <person name="Qin S."/>
            <person name="Xing K."/>
        </authorList>
    </citation>
    <scope>NUCLEOTIDE SEQUENCE [LARGE SCALE GENOMIC DNA]</scope>
    <source>
        <strain evidence="7 8">KLBMP1111</strain>
    </source>
</reference>
<dbReference type="OrthoDB" id="9816550at2"/>
<gene>
    <name evidence="7" type="ORF">AOZ06_50960</name>
</gene>
<dbReference type="AlphaFoldDB" id="A0A0N9IGN6"/>
<sequence length="421" mass="47454">MVGMADEIGRRRIIGAAAGAIALGVAGGITLANQQWFSPEETAEQETKPVTADLSANSDAQTLLKWFRDLPKRQARRVVCGQQLDDITAASYDHIVEALVKRTGKHPAMLGVSVRDDWKRSDSRILVDHWRRGGLVTVDLHPSDPWNPNGGADSAWVADAKARKPDLRTLLVTSDSSPQRNAWRAQLERVGDLVEELGSAGVVVLLRPLHEGNGSWFWWGQDMPTRKTFARDLYRDVFFYITQTRRLHNVLWVYSPGASWDGPALSYYPGAEYVDMVCPSRYDDDMLMLGERTGQSPYNDYKDILTTGKPLGFAECGPEKKRDGSWDSRLILKQIREKYPAMTYFHCWNGWQGAVMELARLRFTEELLNDSWVITRDEVDWRQMAGPTTSSRPTTTSRPPKPTSTPPKTQNNPVIRPPVTR</sequence>
<evidence type="ECO:0000256" key="4">
    <source>
        <dbReference type="PROSITE-ProRule" id="PRU01100"/>
    </source>
</evidence>
<evidence type="ECO:0000259" key="6">
    <source>
        <dbReference type="PROSITE" id="PS51764"/>
    </source>
</evidence>
<evidence type="ECO:0000256" key="1">
    <source>
        <dbReference type="ARBA" id="ARBA00007754"/>
    </source>
</evidence>
<dbReference type="GO" id="GO:0006080">
    <property type="term" value="P:substituted mannan metabolic process"/>
    <property type="evidence" value="ECO:0007669"/>
    <property type="project" value="InterPro"/>
</dbReference>
<dbReference type="InterPro" id="IPR017853">
    <property type="entry name" value="GH"/>
</dbReference>
<dbReference type="PANTHER" id="PTHR40079:SF4">
    <property type="entry name" value="GH26 DOMAIN-CONTAINING PROTEIN-RELATED"/>
    <property type="match status" value="1"/>
</dbReference>
<protein>
    <recommendedName>
        <fullName evidence="6">GH26 domain-containing protein</fullName>
    </recommendedName>
</protein>
<dbReference type="Pfam" id="PF02156">
    <property type="entry name" value="Glyco_hydro_26"/>
    <property type="match status" value="1"/>
</dbReference>
<dbReference type="EMBL" id="CP012752">
    <property type="protein sequence ID" value="ALG14093.1"/>
    <property type="molecule type" value="Genomic_DNA"/>
</dbReference>
<dbReference type="Proteomes" id="UP000063699">
    <property type="component" value="Chromosome"/>
</dbReference>
<keyword evidence="8" id="KW-1185">Reference proteome</keyword>
<dbReference type="GO" id="GO:0016985">
    <property type="term" value="F:mannan endo-1,4-beta-mannosidase activity"/>
    <property type="evidence" value="ECO:0007669"/>
    <property type="project" value="InterPro"/>
</dbReference>
<evidence type="ECO:0000313" key="7">
    <source>
        <dbReference type="EMBL" id="ALG14093.1"/>
    </source>
</evidence>
<dbReference type="PROSITE" id="PS51764">
    <property type="entry name" value="GH26"/>
    <property type="match status" value="1"/>
</dbReference>
<feature type="region of interest" description="Disordered" evidence="5">
    <location>
        <begin position="383"/>
        <end position="421"/>
    </location>
</feature>
<dbReference type="PANTHER" id="PTHR40079">
    <property type="entry name" value="MANNAN ENDO-1,4-BETA-MANNOSIDASE E-RELATED"/>
    <property type="match status" value="1"/>
</dbReference>
<dbReference type="InterPro" id="IPR000805">
    <property type="entry name" value="Glyco_hydro_26"/>
</dbReference>
<evidence type="ECO:0000256" key="2">
    <source>
        <dbReference type="ARBA" id="ARBA00022801"/>
    </source>
</evidence>
<feature type="active site" description="Proton donor" evidence="4">
    <location>
        <position position="211"/>
    </location>
</feature>
<dbReference type="SUPFAM" id="SSF51445">
    <property type="entry name" value="(Trans)glycosidases"/>
    <property type="match status" value="1"/>
</dbReference>
<dbReference type="PRINTS" id="PR00739">
    <property type="entry name" value="GLHYDRLASE26"/>
</dbReference>
<dbReference type="KEGG" id="kphy:AOZ06_50960"/>
<comment type="similarity">
    <text evidence="1 4">Belongs to the glycosyl hydrolase 26 family.</text>
</comment>
<evidence type="ECO:0000256" key="5">
    <source>
        <dbReference type="SAM" id="MobiDB-lite"/>
    </source>
</evidence>
<name>A0A0N9IGN6_9PSEU</name>
<evidence type="ECO:0000313" key="8">
    <source>
        <dbReference type="Proteomes" id="UP000063699"/>
    </source>
</evidence>
<feature type="compositionally biased region" description="Low complexity" evidence="5">
    <location>
        <begin position="387"/>
        <end position="398"/>
    </location>
</feature>
<feature type="active site" description="Nucleophile" evidence="4">
    <location>
        <position position="315"/>
    </location>
</feature>
<keyword evidence="3 4" id="KW-0326">Glycosidase</keyword>
<keyword evidence="2 4" id="KW-0378">Hydrolase</keyword>